<name>T0ZXJ1_9ZZZZ</name>
<dbReference type="PANTHER" id="PTHR47153:SF2">
    <property type="entry name" value="LACTATE UTILIZATION PROTEIN B"/>
    <property type="match status" value="1"/>
</dbReference>
<comment type="caution">
    <text evidence="1">The sequence shown here is derived from an EMBL/GenBank/DDBJ whole genome shotgun (WGS) entry which is preliminary data.</text>
</comment>
<sequence>LAGDLAFASTLCGACYEVCPVKINIPEILIHLRSIHSDHKRDSVSGNLERTSFGIVGIVMGNTNLFNIASGSVSRILKYGGPMLNRIGKYLPPINGWVESRNLPKAPNESLRDAYRKGTLDALLKK</sequence>
<dbReference type="EMBL" id="AUZX01013743">
    <property type="protein sequence ID" value="EQD34600.1"/>
    <property type="molecule type" value="Genomic_DNA"/>
</dbReference>
<feature type="non-terminal residue" evidence="1">
    <location>
        <position position="1"/>
    </location>
</feature>
<dbReference type="InterPro" id="IPR004452">
    <property type="entry name" value="LutB/LldF"/>
</dbReference>
<gene>
    <name evidence="1" type="ORF">B1A_18616</name>
</gene>
<dbReference type="SUPFAM" id="SSF46548">
    <property type="entry name" value="alpha-helical ferredoxin"/>
    <property type="match status" value="1"/>
</dbReference>
<reference evidence="1" key="1">
    <citation type="submission" date="2013-08" db="EMBL/GenBank/DDBJ databases">
        <authorList>
            <person name="Mendez C."/>
            <person name="Richter M."/>
            <person name="Ferrer M."/>
            <person name="Sanchez J."/>
        </authorList>
    </citation>
    <scope>NUCLEOTIDE SEQUENCE</scope>
</reference>
<dbReference type="GO" id="GO:0006089">
    <property type="term" value="P:lactate metabolic process"/>
    <property type="evidence" value="ECO:0007669"/>
    <property type="project" value="InterPro"/>
</dbReference>
<reference evidence="1" key="2">
    <citation type="journal article" date="2014" name="ISME J.">
        <title>Microbial stratification in low pH oxic and suboxic macroscopic growths along an acid mine drainage.</title>
        <authorList>
            <person name="Mendez-Garcia C."/>
            <person name="Mesa V."/>
            <person name="Sprenger R.R."/>
            <person name="Richter M."/>
            <person name="Diez M.S."/>
            <person name="Solano J."/>
            <person name="Bargiela R."/>
            <person name="Golyshina O.V."/>
            <person name="Manteca A."/>
            <person name="Ramos J.L."/>
            <person name="Gallego J.R."/>
            <person name="Llorente I."/>
            <person name="Martins Dos Santos V.A."/>
            <person name="Jensen O.N."/>
            <person name="Pelaez A.I."/>
            <person name="Sanchez J."/>
            <person name="Ferrer M."/>
        </authorList>
    </citation>
    <scope>NUCLEOTIDE SEQUENCE</scope>
</reference>
<protein>
    <submittedName>
        <fullName evidence="1">Iron-sulfur cluster binding protein</fullName>
    </submittedName>
</protein>
<dbReference type="AlphaFoldDB" id="T0ZXJ1"/>
<organism evidence="1">
    <name type="scientific">mine drainage metagenome</name>
    <dbReference type="NCBI Taxonomy" id="410659"/>
    <lineage>
        <taxon>unclassified sequences</taxon>
        <taxon>metagenomes</taxon>
        <taxon>ecological metagenomes</taxon>
    </lineage>
</organism>
<evidence type="ECO:0000313" key="1">
    <source>
        <dbReference type="EMBL" id="EQD34600.1"/>
    </source>
</evidence>
<accession>T0ZXJ1</accession>
<dbReference type="PANTHER" id="PTHR47153">
    <property type="entry name" value="LACTATE UTILIZATION PROTEIN B"/>
    <property type="match status" value="1"/>
</dbReference>
<proteinExistence type="predicted"/>